<reference evidence="2 3" key="1">
    <citation type="journal article" date="2018" name="Nat. Ecol. Evol.">
        <title>Pezizomycetes genomes reveal the molecular basis of ectomycorrhizal truffle lifestyle.</title>
        <authorList>
            <person name="Murat C."/>
            <person name="Payen T."/>
            <person name="Noel B."/>
            <person name="Kuo A."/>
            <person name="Morin E."/>
            <person name="Chen J."/>
            <person name="Kohler A."/>
            <person name="Krizsan K."/>
            <person name="Balestrini R."/>
            <person name="Da Silva C."/>
            <person name="Montanini B."/>
            <person name="Hainaut M."/>
            <person name="Levati E."/>
            <person name="Barry K.W."/>
            <person name="Belfiori B."/>
            <person name="Cichocki N."/>
            <person name="Clum A."/>
            <person name="Dockter R.B."/>
            <person name="Fauchery L."/>
            <person name="Guy J."/>
            <person name="Iotti M."/>
            <person name="Le Tacon F."/>
            <person name="Lindquist E.A."/>
            <person name="Lipzen A."/>
            <person name="Malagnac F."/>
            <person name="Mello A."/>
            <person name="Molinier V."/>
            <person name="Miyauchi S."/>
            <person name="Poulain J."/>
            <person name="Riccioni C."/>
            <person name="Rubini A."/>
            <person name="Sitrit Y."/>
            <person name="Splivallo R."/>
            <person name="Traeger S."/>
            <person name="Wang M."/>
            <person name="Zifcakova L."/>
            <person name="Wipf D."/>
            <person name="Zambonelli A."/>
            <person name="Paolocci F."/>
            <person name="Nowrousian M."/>
            <person name="Ottonello S."/>
            <person name="Baldrian P."/>
            <person name="Spatafora J.W."/>
            <person name="Henrissat B."/>
            <person name="Nagy L.G."/>
            <person name="Aury J.M."/>
            <person name="Wincker P."/>
            <person name="Grigoriev I.V."/>
            <person name="Bonfante P."/>
            <person name="Martin F.M."/>
        </authorList>
    </citation>
    <scope>NUCLEOTIDE SEQUENCE [LARGE SCALE GENOMIC DNA]</scope>
    <source>
        <strain evidence="2 3">RN42</strain>
    </source>
</reference>
<accession>A0A3N4H9Q6</accession>
<dbReference type="EMBL" id="ML119938">
    <property type="protein sequence ID" value="RPA71369.1"/>
    <property type="molecule type" value="Genomic_DNA"/>
</dbReference>
<feature type="region of interest" description="Disordered" evidence="1">
    <location>
        <begin position="235"/>
        <end position="371"/>
    </location>
</feature>
<evidence type="ECO:0000313" key="2">
    <source>
        <dbReference type="EMBL" id="RPA71369.1"/>
    </source>
</evidence>
<feature type="compositionally biased region" description="Pro residues" evidence="1">
    <location>
        <begin position="537"/>
        <end position="559"/>
    </location>
</feature>
<feature type="compositionally biased region" description="Basic and acidic residues" evidence="1">
    <location>
        <begin position="271"/>
        <end position="280"/>
    </location>
</feature>
<feature type="region of interest" description="Disordered" evidence="1">
    <location>
        <begin position="162"/>
        <end position="182"/>
    </location>
</feature>
<feature type="compositionally biased region" description="Pro residues" evidence="1">
    <location>
        <begin position="388"/>
        <end position="404"/>
    </location>
</feature>
<evidence type="ECO:0000313" key="3">
    <source>
        <dbReference type="Proteomes" id="UP000275078"/>
    </source>
</evidence>
<evidence type="ECO:0000256" key="1">
    <source>
        <dbReference type="SAM" id="MobiDB-lite"/>
    </source>
</evidence>
<sequence length="809" mass="87024">MVAASIPTLRSLFRRRSKRQARKPNFFSSLSTTGFSKKFGLHRDSRDERDRDSGHGGSNGSTTTSEKKPPIMIHTAVSDSVLSSEPASPSTRLETDHDSFSSPRANRTSGDQKRHSRYNRNSWHGSGKGTKGYQPDMELRTGYTIPKQLDRAGEISHYESRALPSLPSQSPPPRSNALSPSAFSFSTSGNIAEAEWTRKASVGHGSSFQYLQTQDEVSPINSDDGSARESIIIEKESADGDAEQNEPNKRSAYFPTGFNPSFEFGFAGSDRSTEGRESPAEKVANTPLAPRPNPGLKVYRPTPIGPDGSPKIPQPQSPLNKEKVDNSIGFSSLRPPEQPYPRTNYAQYRHHSRTKSAITDPKSLASMSPSPRPISAVGTFISMSPSPTCSPSPPPVFPSPPPLLTSPTPDFSNLQPPSFQRRGDSAPSTPKALPRLTIPNRTPSPTSFLHISPTSSESEMDTDSEMEQSTVQKAEAITVRNMRNSATYLESPASAITPSTASKTPKNRTFWDPSITPAADAPQNNRAPNPLQDATPVPHPPQLQNPTPPSSPPYKPARPQPTLQIPQSKPLRLTPSPNTHLFTLTDIWTPETPAQSHKRLSALVSPMSGISTTSSGNPWSPDSNWSKLGAAYIPSGSSSFSPNGVSPITGSSGSPTFGALARMASVRSSTTASSTTTGMWGRDSRLGLIGRAVTTPGGMGPYPSNPVSPEPISATGERGESRMDGWGDGWTFTLKKERDGEGFGYGFSYGYDAVPSGVRSGGERSGKEEISPTSGISPWTRKVEERRVSYSTLEVVSVGNGMEGEFGRV</sequence>
<feature type="compositionally biased region" description="Low complexity" evidence="1">
    <location>
        <begin position="491"/>
        <end position="504"/>
    </location>
</feature>
<feature type="region of interest" description="Disordered" evidence="1">
    <location>
        <begin position="757"/>
        <end position="779"/>
    </location>
</feature>
<feature type="compositionally biased region" description="Polar residues" evidence="1">
    <location>
        <begin position="26"/>
        <end position="35"/>
    </location>
</feature>
<feature type="compositionally biased region" description="Basic and acidic residues" evidence="1">
    <location>
        <begin position="41"/>
        <end position="54"/>
    </location>
</feature>
<feature type="compositionally biased region" description="Polar residues" evidence="1">
    <location>
        <begin position="100"/>
        <end position="109"/>
    </location>
</feature>
<proteinExistence type="predicted"/>
<dbReference type="Proteomes" id="UP000275078">
    <property type="component" value="Unassembled WGS sequence"/>
</dbReference>
<feature type="region of interest" description="Disordered" evidence="1">
    <location>
        <begin position="15"/>
        <end position="137"/>
    </location>
</feature>
<feature type="compositionally biased region" description="Basic and acidic residues" evidence="1">
    <location>
        <begin position="761"/>
        <end position="770"/>
    </location>
</feature>
<organism evidence="2 3">
    <name type="scientific">Ascobolus immersus RN42</name>
    <dbReference type="NCBI Taxonomy" id="1160509"/>
    <lineage>
        <taxon>Eukaryota</taxon>
        <taxon>Fungi</taxon>
        <taxon>Dikarya</taxon>
        <taxon>Ascomycota</taxon>
        <taxon>Pezizomycotina</taxon>
        <taxon>Pezizomycetes</taxon>
        <taxon>Pezizales</taxon>
        <taxon>Ascobolaceae</taxon>
        <taxon>Ascobolus</taxon>
    </lineage>
</organism>
<feature type="region of interest" description="Disordered" evidence="1">
    <location>
        <begin position="696"/>
        <end position="724"/>
    </location>
</feature>
<feature type="region of interest" description="Disordered" evidence="1">
    <location>
        <begin position="384"/>
        <end position="576"/>
    </location>
</feature>
<dbReference type="AlphaFoldDB" id="A0A3N4H9Q6"/>
<name>A0A3N4H9Q6_ASCIM</name>
<gene>
    <name evidence="2" type="ORF">BJ508DRAFT_93856</name>
</gene>
<protein>
    <submittedName>
        <fullName evidence="2">Uncharacterized protein</fullName>
    </submittedName>
</protein>
<keyword evidence="3" id="KW-1185">Reference proteome</keyword>
<feature type="compositionally biased region" description="Polar residues" evidence="1">
    <location>
        <begin position="439"/>
        <end position="453"/>
    </location>
</feature>
<feature type="compositionally biased region" description="Polar residues" evidence="1">
    <location>
        <begin position="77"/>
        <end position="92"/>
    </location>
</feature>